<dbReference type="InterPro" id="IPR028051">
    <property type="entry name" value="CheX-like_dom"/>
</dbReference>
<reference evidence="3 4" key="1">
    <citation type="submission" date="2022-11" db="EMBL/GenBank/DDBJ databases">
        <title>Haliovirga abyssi gen. nov., sp. nov., a mesophilic fermentative bacterium isolated from the Iheya North hydrothermal field and the proposal of Haliovirgaceae fam. nov.</title>
        <authorList>
            <person name="Miyazaki U."/>
            <person name="Tame A."/>
            <person name="Miyazaki J."/>
            <person name="Takai K."/>
            <person name="Sawayama S."/>
            <person name="Kitajima M."/>
            <person name="Okamoto A."/>
            <person name="Nakagawa S."/>
        </authorList>
    </citation>
    <scope>NUCLEOTIDE SEQUENCE [LARGE SCALE GENOMIC DNA]</scope>
    <source>
        <strain evidence="3 4">IC12</strain>
    </source>
</reference>
<dbReference type="Proteomes" id="UP001321582">
    <property type="component" value="Chromosome"/>
</dbReference>
<sequence length="155" mass="16854">MSINVELINPFIKGTSNVLEQFGIIEIKKGKIVKKNRLDSKYPVTIVVGIVGELKGNITYNLSLETSKKLVSAMMMGMEVVEMDEMAKSALSELSNMITGNAASIFESMGKVIDISPPTLITGKNIIAWISQVETIALELVMPIGIIELNIGLEI</sequence>
<feature type="domain" description="Chemotaxis phosphatase CheX-like" evidence="2">
    <location>
        <begin position="44"/>
        <end position="137"/>
    </location>
</feature>
<dbReference type="PANTHER" id="PTHR39452:SF1">
    <property type="entry name" value="CHEY-P PHOSPHATASE CHEX"/>
    <property type="match status" value="1"/>
</dbReference>
<protein>
    <submittedName>
        <fullName evidence="3">Chemotaxis protein CheX</fullName>
    </submittedName>
</protein>
<dbReference type="PANTHER" id="PTHR39452">
    <property type="entry name" value="CHEY-P PHOSPHATASE CHEX"/>
    <property type="match status" value="1"/>
</dbReference>
<dbReference type="Gene3D" id="3.40.1550.10">
    <property type="entry name" value="CheC-like"/>
    <property type="match status" value="1"/>
</dbReference>
<dbReference type="GO" id="GO:0006935">
    <property type="term" value="P:chemotaxis"/>
    <property type="evidence" value="ECO:0007669"/>
    <property type="project" value="UniProtKB-KW"/>
</dbReference>
<dbReference type="SUPFAM" id="SSF103039">
    <property type="entry name" value="CheC-like"/>
    <property type="match status" value="1"/>
</dbReference>
<dbReference type="CDD" id="cd17906">
    <property type="entry name" value="CheX"/>
    <property type="match status" value="1"/>
</dbReference>
<proteinExistence type="predicted"/>
<name>A0AAU9D8P0_9FUSO</name>
<keyword evidence="1" id="KW-0145">Chemotaxis</keyword>
<accession>A0AAU9D8P0</accession>
<gene>
    <name evidence="3" type="primary">cheX_2</name>
    <name evidence="3" type="ORF">HLVA_01990</name>
</gene>
<evidence type="ECO:0000256" key="1">
    <source>
        <dbReference type="ARBA" id="ARBA00022500"/>
    </source>
</evidence>
<dbReference type="AlphaFoldDB" id="A0AAU9D8P0"/>
<dbReference type="EMBL" id="AP027059">
    <property type="protein sequence ID" value="BDU49630.1"/>
    <property type="molecule type" value="Genomic_DNA"/>
</dbReference>
<dbReference type="KEGG" id="haby:HLVA_01990"/>
<dbReference type="InterPro" id="IPR028976">
    <property type="entry name" value="CheC-like_sf"/>
</dbReference>
<evidence type="ECO:0000313" key="3">
    <source>
        <dbReference type="EMBL" id="BDU49630.1"/>
    </source>
</evidence>
<dbReference type="InterPro" id="IPR038756">
    <property type="entry name" value="CheX-like"/>
</dbReference>
<keyword evidence="4" id="KW-1185">Reference proteome</keyword>
<organism evidence="3 4">
    <name type="scientific">Haliovirga abyssi</name>
    <dbReference type="NCBI Taxonomy" id="2996794"/>
    <lineage>
        <taxon>Bacteria</taxon>
        <taxon>Fusobacteriati</taxon>
        <taxon>Fusobacteriota</taxon>
        <taxon>Fusobacteriia</taxon>
        <taxon>Fusobacteriales</taxon>
        <taxon>Haliovirgaceae</taxon>
        <taxon>Haliovirga</taxon>
    </lineage>
</organism>
<dbReference type="Pfam" id="PF13690">
    <property type="entry name" value="CheX"/>
    <property type="match status" value="1"/>
</dbReference>
<dbReference type="RefSeq" id="WP_307904579.1">
    <property type="nucleotide sequence ID" value="NZ_AP027059.1"/>
</dbReference>
<evidence type="ECO:0000313" key="4">
    <source>
        <dbReference type="Proteomes" id="UP001321582"/>
    </source>
</evidence>
<evidence type="ECO:0000259" key="2">
    <source>
        <dbReference type="Pfam" id="PF13690"/>
    </source>
</evidence>